<dbReference type="Pfam" id="PF00419">
    <property type="entry name" value="Fimbrial"/>
    <property type="match status" value="1"/>
</dbReference>
<proteinExistence type="inferred from homology"/>
<comment type="similarity">
    <text evidence="2">Belongs to the fimbrial protein family.</text>
</comment>
<dbReference type="Gene3D" id="2.60.40.1090">
    <property type="entry name" value="Fimbrial-type adhesion domain"/>
    <property type="match status" value="1"/>
</dbReference>
<evidence type="ECO:0000259" key="6">
    <source>
        <dbReference type="Pfam" id="PF00419"/>
    </source>
</evidence>
<dbReference type="InterPro" id="IPR036937">
    <property type="entry name" value="Adhesion_dom_fimbrial_sf"/>
</dbReference>
<evidence type="ECO:0000256" key="3">
    <source>
        <dbReference type="ARBA" id="ARBA00022729"/>
    </source>
</evidence>
<dbReference type="PANTHER" id="PTHR33420">
    <property type="entry name" value="FIMBRIAL SUBUNIT ELFA-RELATED"/>
    <property type="match status" value="1"/>
</dbReference>
<name>A0AAU7FVD4_9ENTR</name>
<feature type="signal peptide" evidence="5">
    <location>
        <begin position="1"/>
        <end position="20"/>
    </location>
</feature>
<gene>
    <name evidence="7" type="ORF">ABFV38_19045</name>
</gene>
<dbReference type="GO" id="GO:0043709">
    <property type="term" value="P:cell adhesion involved in single-species biofilm formation"/>
    <property type="evidence" value="ECO:0007669"/>
    <property type="project" value="TreeGrafter"/>
</dbReference>
<dbReference type="GO" id="GO:0009289">
    <property type="term" value="C:pilus"/>
    <property type="evidence" value="ECO:0007669"/>
    <property type="project" value="UniProtKB-SubCell"/>
</dbReference>
<dbReference type="EMBL" id="CP157375">
    <property type="protein sequence ID" value="XBM29974.1"/>
    <property type="molecule type" value="Genomic_DNA"/>
</dbReference>
<sequence length="338" mass="37111">MKLRIFILLLSLVTSAKSLAVICHNFSNSITIVNYDLSTTLTKEENQLGKAVELIKSQDVGVEAICAQHPDGDSRTYRSYRSPFPVIFTEDQWKYMSLDPTYIAGAMRITDSDIGDYYPPEDYIHMGKDWRVDKEDLNEPFSVYDSNLVFRIKIVKPFIGTVIIPNKVMFNVYVTTTNTDPLNTIVYQITYNGAVTVPQNCVINAGQVITVDLGKLNSSSFTTVGEKPYNAPVKTFNVPVECNADVISPAHLTLRLVATADTHVSQALATDNKDVGVVVTNENGTVMIPNDTSSVADFITDDTGHADVTLKTYPISTTGNAPAEGVFTALACLRIDFA</sequence>
<dbReference type="SUPFAM" id="SSF49401">
    <property type="entry name" value="Bacterial adhesins"/>
    <property type="match status" value="1"/>
</dbReference>
<evidence type="ECO:0000313" key="7">
    <source>
        <dbReference type="EMBL" id="XBM29974.1"/>
    </source>
</evidence>
<comment type="subcellular location">
    <subcellularLocation>
        <location evidence="1">Fimbrium</location>
    </subcellularLocation>
</comment>
<feature type="domain" description="Fimbrial-type adhesion" evidence="6">
    <location>
        <begin position="190"/>
        <end position="337"/>
    </location>
</feature>
<evidence type="ECO:0000256" key="2">
    <source>
        <dbReference type="ARBA" id="ARBA00006671"/>
    </source>
</evidence>
<dbReference type="RefSeq" id="WP_348957823.1">
    <property type="nucleotide sequence ID" value="NZ_CP157375.1"/>
</dbReference>
<dbReference type="PANTHER" id="PTHR33420:SF31">
    <property type="entry name" value="TYPE 1 FIMBRIN D-MANNOSE SPECIFIC ADHESIN"/>
    <property type="match status" value="1"/>
</dbReference>
<dbReference type="InterPro" id="IPR008966">
    <property type="entry name" value="Adhesion_dom_sf"/>
</dbReference>
<evidence type="ECO:0000256" key="1">
    <source>
        <dbReference type="ARBA" id="ARBA00004561"/>
    </source>
</evidence>
<accession>A0AAU7FVD4</accession>
<evidence type="ECO:0000256" key="4">
    <source>
        <dbReference type="ARBA" id="ARBA00023263"/>
    </source>
</evidence>
<reference evidence="7" key="1">
    <citation type="submission" date="2024-05" db="EMBL/GenBank/DDBJ databases">
        <title>Copy number flexibility facilitates heteroresistance to increasing antibiotic pressure and threatens the beta-lactam pipeline.</title>
        <authorList>
            <person name="Choby J.E."/>
            <person name="Weiss D.S."/>
        </authorList>
    </citation>
    <scope>NUCLEOTIDE SEQUENCE</scope>
    <source>
        <strain evidence="7">Mu1197</strain>
    </source>
</reference>
<dbReference type="InterPro" id="IPR000259">
    <property type="entry name" value="Adhesion_dom_fimbrial"/>
</dbReference>
<keyword evidence="4" id="KW-0281">Fimbrium</keyword>
<organism evidence="7">
    <name type="scientific">Enterobacter cloacae complex sp. Mu1197</name>
    <dbReference type="NCBI Taxonomy" id="3152302"/>
    <lineage>
        <taxon>Bacteria</taxon>
        <taxon>Pseudomonadati</taxon>
        <taxon>Pseudomonadota</taxon>
        <taxon>Gammaproteobacteria</taxon>
        <taxon>Enterobacterales</taxon>
        <taxon>Enterobacteriaceae</taxon>
        <taxon>Enterobacter</taxon>
        <taxon>Enterobacter cloacae complex</taxon>
    </lineage>
</organism>
<keyword evidence="3 5" id="KW-0732">Signal</keyword>
<evidence type="ECO:0000256" key="5">
    <source>
        <dbReference type="SAM" id="SignalP"/>
    </source>
</evidence>
<protein>
    <submittedName>
        <fullName evidence="7">Fimbrial protein</fullName>
    </submittedName>
</protein>
<feature type="chain" id="PRO_5043739235" evidence="5">
    <location>
        <begin position="21"/>
        <end position="338"/>
    </location>
</feature>
<dbReference type="InterPro" id="IPR050263">
    <property type="entry name" value="Bact_Fimbrial_Adh_Pro"/>
</dbReference>
<dbReference type="AlphaFoldDB" id="A0AAU7FVD4"/>